<dbReference type="EMBL" id="VIWP01000003">
    <property type="protein sequence ID" value="TWF54712.1"/>
    <property type="molecule type" value="Genomic_DNA"/>
</dbReference>
<comment type="similarity">
    <text evidence="1">Belongs to the RelE toxin family.</text>
</comment>
<dbReference type="Pfam" id="PF05016">
    <property type="entry name" value="ParE_toxin"/>
    <property type="match status" value="1"/>
</dbReference>
<protein>
    <submittedName>
        <fullName evidence="3">Toxin ParE1/3/4</fullName>
    </submittedName>
</protein>
<dbReference type="OrthoDB" id="8369899at2"/>
<dbReference type="Proteomes" id="UP000320653">
    <property type="component" value="Unassembled WGS sequence"/>
</dbReference>
<accession>A0A561QWJ9</accession>
<dbReference type="InterPro" id="IPR051803">
    <property type="entry name" value="TA_system_RelE-like_toxin"/>
</dbReference>
<dbReference type="PANTHER" id="PTHR33755">
    <property type="entry name" value="TOXIN PARE1-RELATED"/>
    <property type="match status" value="1"/>
</dbReference>
<proteinExistence type="inferred from homology"/>
<organism evidence="3 4">
    <name type="scientific">Neorhizobium alkalisoli</name>
    <dbReference type="NCBI Taxonomy" id="528178"/>
    <lineage>
        <taxon>Bacteria</taxon>
        <taxon>Pseudomonadati</taxon>
        <taxon>Pseudomonadota</taxon>
        <taxon>Alphaproteobacteria</taxon>
        <taxon>Hyphomicrobiales</taxon>
        <taxon>Rhizobiaceae</taxon>
        <taxon>Rhizobium/Agrobacterium group</taxon>
        <taxon>Neorhizobium</taxon>
    </lineage>
</organism>
<reference evidence="3 4" key="1">
    <citation type="submission" date="2019-06" db="EMBL/GenBank/DDBJ databases">
        <title>Sorghum-associated microbial communities from plants grown in Nebraska, USA.</title>
        <authorList>
            <person name="Schachtman D."/>
        </authorList>
    </citation>
    <scope>NUCLEOTIDE SEQUENCE [LARGE SCALE GENOMIC DNA]</scope>
    <source>
        <strain evidence="3 4">1225</strain>
    </source>
</reference>
<keyword evidence="2" id="KW-1277">Toxin-antitoxin system</keyword>
<gene>
    <name evidence="3" type="ORF">FHW37_103582</name>
</gene>
<sequence>MADYRLTPRAKRDLADIWRTIAIDNESAADRLIGRFFDKFALAAVHPEMGPPRPEIAANARLIIEGRYLAIYEPTLYGVLIVSVVHGARDPSHWLDDTDR</sequence>
<dbReference type="RefSeq" id="WP_145637388.1">
    <property type="nucleotide sequence ID" value="NZ_VIWP01000003.1"/>
</dbReference>
<evidence type="ECO:0000256" key="2">
    <source>
        <dbReference type="ARBA" id="ARBA00022649"/>
    </source>
</evidence>
<keyword evidence="4" id="KW-1185">Reference proteome</keyword>
<dbReference type="InterPro" id="IPR007712">
    <property type="entry name" value="RelE/ParE_toxin"/>
</dbReference>
<evidence type="ECO:0000313" key="3">
    <source>
        <dbReference type="EMBL" id="TWF54712.1"/>
    </source>
</evidence>
<comment type="caution">
    <text evidence="3">The sequence shown here is derived from an EMBL/GenBank/DDBJ whole genome shotgun (WGS) entry which is preliminary data.</text>
</comment>
<dbReference type="InterPro" id="IPR035093">
    <property type="entry name" value="RelE/ParE_toxin_dom_sf"/>
</dbReference>
<dbReference type="AlphaFoldDB" id="A0A561QWJ9"/>
<evidence type="ECO:0000256" key="1">
    <source>
        <dbReference type="ARBA" id="ARBA00006226"/>
    </source>
</evidence>
<dbReference type="Gene3D" id="3.30.2310.20">
    <property type="entry name" value="RelE-like"/>
    <property type="match status" value="1"/>
</dbReference>
<evidence type="ECO:0000313" key="4">
    <source>
        <dbReference type="Proteomes" id="UP000320653"/>
    </source>
</evidence>
<name>A0A561QWJ9_9HYPH</name>
<dbReference type="PANTHER" id="PTHR33755:SF6">
    <property type="entry name" value="PLASMID STABILIZATION SYSTEM PROTEIN"/>
    <property type="match status" value="1"/>
</dbReference>